<dbReference type="WBParaSite" id="ECPE_0001284601-mRNA-1">
    <property type="protein sequence ID" value="ECPE_0001284601-mRNA-1"/>
    <property type="gene ID" value="ECPE_0001284601"/>
</dbReference>
<accession>A0A183B0S4</accession>
<evidence type="ECO:0000313" key="4">
    <source>
        <dbReference type="WBParaSite" id="ECPE_0001284601-mRNA-1"/>
    </source>
</evidence>
<reference evidence="2 3" key="2">
    <citation type="submission" date="2018-11" db="EMBL/GenBank/DDBJ databases">
        <authorList>
            <consortium name="Pathogen Informatics"/>
        </authorList>
    </citation>
    <scope>NUCLEOTIDE SEQUENCE [LARGE SCALE GENOMIC DNA]</scope>
    <source>
        <strain evidence="2 3">Egypt</strain>
    </source>
</reference>
<evidence type="ECO:0000313" key="3">
    <source>
        <dbReference type="Proteomes" id="UP000272942"/>
    </source>
</evidence>
<evidence type="ECO:0000313" key="2">
    <source>
        <dbReference type="EMBL" id="VDP90081.1"/>
    </source>
</evidence>
<dbReference type="AlphaFoldDB" id="A0A183B0S4"/>
<dbReference type="Proteomes" id="UP000272942">
    <property type="component" value="Unassembled WGS sequence"/>
</dbReference>
<evidence type="ECO:0000256" key="1">
    <source>
        <dbReference type="SAM" id="MobiDB-lite"/>
    </source>
</evidence>
<keyword evidence="3" id="KW-1185">Reference proteome</keyword>
<sequence>MPSTIRLNSVPVASCGTSMTYDPHMRPSTACSPQSASGNPQSTGPNMSRLASILVPSGTLCPTNDIQKPSPYLGSGGGPLGTFSPITSPLALLPVLIDSGYVDHASPVLSTSDGHQPGSTGPGGPSSGENDSVHRRDNCTNRGSSSHPAPPGGGSVGGVNYCSSLVQSETNGHNTVVLTTHSNALILSATPADSLSQGEPFVTT</sequence>
<protein>
    <submittedName>
        <fullName evidence="4">Homeobox protein araucan</fullName>
    </submittedName>
</protein>
<feature type="region of interest" description="Disordered" evidence="1">
    <location>
        <begin position="25"/>
        <end position="49"/>
    </location>
</feature>
<feature type="compositionally biased region" description="Polar residues" evidence="1">
    <location>
        <begin position="29"/>
        <end position="46"/>
    </location>
</feature>
<name>A0A183B0S4_9TREM</name>
<organism evidence="4">
    <name type="scientific">Echinostoma caproni</name>
    <dbReference type="NCBI Taxonomy" id="27848"/>
    <lineage>
        <taxon>Eukaryota</taxon>
        <taxon>Metazoa</taxon>
        <taxon>Spiralia</taxon>
        <taxon>Lophotrochozoa</taxon>
        <taxon>Platyhelminthes</taxon>
        <taxon>Trematoda</taxon>
        <taxon>Digenea</taxon>
        <taxon>Plagiorchiida</taxon>
        <taxon>Echinostomata</taxon>
        <taxon>Echinostomatoidea</taxon>
        <taxon>Echinostomatidae</taxon>
        <taxon>Echinostoma</taxon>
    </lineage>
</organism>
<dbReference type="EMBL" id="UZAN01053661">
    <property type="protein sequence ID" value="VDP90081.1"/>
    <property type="molecule type" value="Genomic_DNA"/>
</dbReference>
<reference evidence="4" key="1">
    <citation type="submission" date="2016-06" db="UniProtKB">
        <authorList>
            <consortium name="WormBaseParasite"/>
        </authorList>
    </citation>
    <scope>IDENTIFICATION</scope>
</reference>
<proteinExistence type="predicted"/>
<gene>
    <name evidence="2" type="ORF">ECPE_LOCUS12809</name>
</gene>
<feature type="region of interest" description="Disordered" evidence="1">
    <location>
        <begin position="107"/>
        <end position="155"/>
    </location>
</feature>